<reference evidence="10 11" key="1">
    <citation type="submission" date="2019-10" db="EMBL/GenBank/DDBJ databases">
        <title>Vibrio sp. nov. isolated from a shrimp pond.</title>
        <authorList>
            <person name="Gomez-Gil B."/>
            <person name="Enciso-Ibarra J."/>
            <person name="Enciso-Ibarra K."/>
            <person name="Bolan-Mejia C."/>
        </authorList>
    </citation>
    <scope>NUCLEOTIDE SEQUENCE [LARGE SCALE GENOMIC DNA]</scope>
    <source>
        <strain evidence="10 11">CAIM 722</strain>
    </source>
</reference>
<evidence type="ECO:0000313" key="10">
    <source>
        <dbReference type="EMBL" id="MZI92721.1"/>
    </source>
</evidence>
<dbReference type="InterPro" id="IPR026034">
    <property type="entry name" value="MreD_proteobac"/>
</dbReference>
<dbReference type="AlphaFoldDB" id="A0A7X4RTE8"/>
<keyword evidence="3 8" id="KW-1003">Cell membrane</keyword>
<evidence type="ECO:0000313" key="11">
    <source>
        <dbReference type="Proteomes" id="UP000462621"/>
    </source>
</evidence>
<evidence type="ECO:0000256" key="8">
    <source>
        <dbReference type="PIRNR" id="PIRNR018472"/>
    </source>
</evidence>
<feature type="transmembrane region" description="Helical" evidence="9">
    <location>
        <begin position="21"/>
        <end position="40"/>
    </location>
</feature>
<organism evidence="10 11">
    <name type="scientific">Vibrio eleionomae</name>
    <dbReference type="NCBI Taxonomy" id="2653505"/>
    <lineage>
        <taxon>Bacteria</taxon>
        <taxon>Pseudomonadati</taxon>
        <taxon>Pseudomonadota</taxon>
        <taxon>Gammaproteobacteria</taxon>
        <taxon>Vibrionales</taxon>
        <taxon>Vibrionaceae</taxon>
        <taxon>Vibrio</taxon>
    </lineage>
</organism>
<dbReference type="NCBIfam" id="NF008282">
    <property type="entry name" value="PRK11060.1"/>
    <property type="match status" value="1"/>
</dbReference>
<dbReference type="InterPro" id="IPR007227">
    <property type="entry name" value="Cell_shape_determining_MreD"/>
</dbReference>
<dbReference type="Pfam" id="PF04093">
    <property type="entry name" value="MreD"/>
    <property type="match status" value="1"/>
</dbReference>
<dbReference type="Proteomes" id="UP000462621">
    <property type="component" value="Unassembled WGS sequence"/>
</dbReference>
<dbReference type="GO" id="GO:0005886">
    <property type="term" value="C:plasma membrane"/>
    <property type="evidence" value="ECO:0007669"/>
    <property type="project" value="UniProtKB-SubCell"/>
</dbReference>
<evidence type="ECO:0000256" key="3">
    <source>
        <dbReference type="ARBA" id="ARBA00022475"/>
    </source>
</evidence>
<evidence type="ECO:0000256" key="7">
    <source>
        <dbReference type="ARBA" id="ARBA00023136"/>
    </source>
</evidence>
<keyword evidence="8" id="KW-0997">Cell inner membrane</keyword>
<keyword evidence="5 8" id="KW-0133">Cell shape</keyword>
<evidence type="ECO:0000256" key="6">
    <source>
        <dbReference type="ARBA" id="ARBA00022989"/>
    </source>
</evidence>
<dbReference type="PANTHER" id="PTHR37484">
    <property type="entry name" value="ROD SHAPE-DETERMINING PROTEIN MRED"/>
    <property type="match status" value="1"/>
</dbReference>
<keyword evidence="4 9" id="KW-0812">Transmembrane</keyword>
<keyword evidence="6 9" id="KW-1133">Transmembrane helix</keyword>
<keyword evidence="7 8" id="KW-0472">Membrane</keyword>
<dbReference type="GO" id="GO:0008360">
    <property type="term" value="P:regulation of cell shape"/>
    <property type="evidence" value="ECO:0007669"/>
    <property type="project" value="UniProtKB-UniRule"/>
</dbReference>
<dbReference type="NCBIfam" id="TIGR03426">
    <property type="entry name" value="shape_MreD"/>
    <property type="match status" value="1"/>
</dbReference>
<dbReference type="PIRSF" id="PIRSF018472">
    <property type="entry name" value="MreD_proteobac"/>
    <property type="match status" value="1"/>
</dbReference>
<proteinExistence type="inferred from homology"/>
<feature type="transmembrane region" description="Helical" evidence="9">
    <location>
        <begin position="93"/>
        <end position="110"/>
    </location>
</feature>
<keyword evidence="11" id="KW-1185">Reference proteome</keyword>
<feature type="transmembrane region" description="Helical" evidence="9">
    <location>
        <begin position="117"/>
        <end position="134"/>
    </location>
</feature>
<accession>A0A7X4RTE8</accession>
<comment type="function">
    <text evidence="8">Involved in formation of the rod shape of the cell. May also contribute to regulation of formation of penicillin-binding proteins.</text>
</comment>
<feature type="transmembrane region" description="Helical" evidence="9">
    <location>
        <begin position="146"/>
        <end position="165"/>
    </location>
</feature>
<gene>
    <name evidence="10" type="primary">mreD</name>
    <name evidence="10" type="ORF">F9817_05885</name>
</gene>
<sequence length="175" mass="20453">MLILSRWKKRIRVTLTNDWKGRLVIWLSFLCALIFQTIPWPGSLDLIRPAWLFLVICYWVLAMPHRVNVGTALVLGLLWDLLVGSTLGIRGMMFSIVVYIVAMNFLVLRNMALWQQAVVIGFLVMVLEVLIFLGEYLIQDVAFNPMSLWSGVISCVLWPWMFLLLRKVRRHWHLK</sequence>
<comment type="subcellular location">
    <subcellularLocation>
        <location evidence="8">Cell inner membrane</location>
    </subcellularLocation>
    <subcellularLocation>
        <location evidence="1">Cell membrane</location>
        <topology evidence="1">Multi-pass membrane protein</topology>
    </subcellularLocation>
</comment>
<evidence type="ECO:0000256" key="1">
    <source>
        <dbReference type="ARBA" id="ARBA00004651"/>
    </source>
</evidence>
<comment type="caution">
    <text evidence="10">The sequence shown here is derived from an EMBL/GenBank/DDBJ whole genome shotgun (WGS) entry which is preliminary data.</text>
</comment>
<comment type="similarity">
    <text evidence="2 8">Belongs to the MreD family.</text>
</comment>
<evidence type="ECO:0000256" key="2">
    <source>
        <dbReference type="ARBA" id="ARBA00007776"/>
    </source>
</evidence>
<dbReference type="EMBL" id="WEKT01000006">
    <property type="protein sequence ID" value="MZI92721.1"/>
    <property type="molecule type" value="Genomic_DNA"/>
</dbReference>
<protein>
    <recommendedName>
        <fullName evidence="8">Rod shape-determining protein MreD</fullName>
    </recommendedName>
</protein>
<evidence type="ECO:0000256" key="9">
    <source>
        <dbReference type="SAM" id="Phobius"/>
    </source>
</evidence>
<dbReference type="PANTHER" id="PTHR37484:SF1">
    <property type="entry name" value="ROD SHAPE-DETERMINING PROTEIN MRED"/>
    <property type="match status" value="1"/>
</dbReference>
<name>A0A7X4RTE8_9VIBR</name>
<evidence type="ECO:0000256" key="5">
    <source>
        <dbReference type="ARBA" id="ARBA00022960"/>
    </source>
</evidence>
<evidence type="ECO:0000256" key="4">
    <source>
        <dbReference type="ARBA" id="ARBA00022692"/>
    </source>
</evidence>